<name>A0ABW1FXD7_9ACTN</name>
<dbReference type="Pfam" id="PF13508">
    <property type="entry name" value="Acetyltransf_7"/>
    <property type="match status" value="1"/>
</dbReference>
<dbReference type="CDD" id="cd04301">
    <property type="entry name" value="NAT_SF"/>
    <property type="match status" value="1"/>
</dbReference>
<dbReference type="InterPro" id="IPR016181">
    <property type="entry name" value="Acyl_CoA_acyltransferase"/>
</dbReference>
<sequence>MILRPLHDSAADARTVAEIARAAFAGLWAAEGRAAPAPGSAQAAEARARSEIRTRHLAATDPGGCWLAEDEDRAVGAVLALRREGLWGLSLLAVVPEAQGKGVGRTLLDHARAYGTSCLRGVVCSTSDPRAARRYHAAGFRLHPAMDLTGPVDPTLLPDHGGIPVHLGDASHLALLDSVDRATRGAAHGPDHAVMLRMYDELLVVDTLAGSGYCYRQGGRITLLAATSQRLAGRLLSTALARIPPGVPAELRNLTAEQDWALDVGLAAGLTVTPSGYVALRGMRPPAPYLPSSAFL</sequence>
<feature type="domain" description="N-acetyltransferase" evidence="1">
    <location>
        <begin position="14"/>
        <end position="159"/>
    </location>
</feature>
<keyword evidence="3" id="KW-1185">Reference proteome</keyword>
<dbReference type="SUPFAM" id="SSF55729">
    <property type="entry name" value="Acyl-CoA N-acyltransferases (Nat)"/>
    <property type="match status" value="1"/>
</dbReference>
<evidence type="ECO:0000313" key="2">
    <source>
        <dbReference type="EMBL" id="MFC5906400.1"/>
    </source>
</evidence>
<dbReference type="EMBL" id="JBHSQJ010000012">
    <property type="protein sequence ID" value="MFC5906400.1"/>
    <property type="molecule type" value="Genomic_DNA"/>
</dbReference>
<keyword evidence="2" id="KW-0012">Acyltransferase</keyword>
<protein>
    <submittedName>
        <fullName evidence="2">GNAT family N-acetyltransferase</fullName>
        <ecNumber evidence="2">2.3.-.-</ecNumber>
    </submittedName>
</protein>
<accession>A0ABW1FXD7</accession>
<dbReference type="InterPro" id="IPR000182">
    <property type="entry name" value="GNAT_dom"/>
</dbReference>
<proteinExistence type="predicted"/>
<dbReference type="Gene3D" id="3.40.630.30">
    <property type="match status" value="1"/>
</dbReference>
<organism evidence="2 3">
    <name type="scientific">Streptacidiphilus monticola</name>
    <dbReference type="NCBI Taxonomy" id="2161674"/>
    <lineage>
        <taxon>Bacteria</taxon>
        <taxon>Bacillati</taxon>
        <taxon>Actinomycetota</taxon>
        <taxon>Actinomycetes</taxon>
        <taxon>Kitasatosporales</taxon>
        <taxon>Streptomycetaceae</taxon>
        <taxon>Streptacidiphilus</taxon>
    </lineage>
</organism>
<evidence type="ECO:0000259" key="1">
    <source>
        <dbReference type="PROSITE" id="PS51186"/>
    </source>
</evidence>
<dbReference type="PROSITE" id="PS51186">
    <property type="entry name" value="GNAT"/>
    <property type="match status" value="1"/>
</dbReference>
<comment type="caution">
    <text evidence="2">The sequence shown here is derived from an EMBL/GenBank/DDBJ whole genome shotgun (WGS) entry which is preliminary data.</text>
</comment>
<dbReference type="EC" id="2.3.-.-" evidence="2"/>
<keyword evidence="2" id="KW-0808">Transferase</keyword>
<dbReference type="Proteomes" id="UP001596174">
    <property type="component" value="Unassembled WGS sequence"/>
</dbReference>
<evidence type="ECO:0000313" key="3">
    <source>
        <dbReference type="Proteomes" id="UP001596174"/>
    </source>
</evidence>
<gene>
    <name evidence="2" type="ORF">ACFP3V_04105</name>
</gene>
<reference evidence="3" key="1">
    <citation type="journal article" date="2019" name="Int. J. Syst. Evol. Microbiol.">
        <title>The Global Catalogue of Microorganisms (GCM) 10K type strain sequencing project: providing services to taxonomists for standard genome sequencing and annotation.</title>
        <authorList>
            <consortium name="The Broad Institute Genomics Platform"/>
            <consortium name="The Broad Institute Genome Sequencing Center for Infectious Disease"/>
            <person name="Wu L."/>
            <person name="Ma J."/>
        </authorList>
    </citation>
    <scope>NUCLEOTIDE SEQUENCE [LARGE SCALE GENOMIC DNA]</scope>
    <source>
        <strain evidence="3">JCM 4816</strain>
    </source>
</reference>
<dbReference type="RefSeq" id="WP_380579769.1">
    <property type="nucleotide sequence ID" value="NZ_JBHSQJ010000012.1"/>
</dbReference>
<dbReference type="GO" id="GO:0016746">
    <property type="term" value="F:acyltransferase activity"/>
    <property type="evidence" value="ECO:0007669"/>
    <property type="project" value="UniProtKB-KW"/>
</dbReference>